<keyword evidence="2 6" id="KW-0547">Nucleotide-binding</keyword>
<feature type="region of interest" description="Disordered" evidence="8">
    <location>
        <begin position="1"/>
        <end position="25"/>
    </location>
</feature>
<evidence type="ECO:0000313" key="10">
    <source>
        <dbReference type="EMBL" id="KAA0169687.1"/>
    </source>
</evidence>
<dbReference type="InterPro" id="IPR027640">
    <property type="entry name" value="Kinesin-like_fam"/>
</dbReference>
<evidence type="ECO:0000259" key="9">
    <source>
        <dbReference type="PROSITE" id="PS50067"/>
    </source>
</evidence>
<evidence type="ECO:0000256" key="6">
    <source>
        <dbReference type="PROSITE-ProRule" id="PRU00283"/>
    </source>
</evidence>
<dbReference type="Gene3D" id="3.40.850.10">
    <property type="entry name" value="Kinesin motor domain"/>
    <property type="match status" value="1"/>
</dbReference>
<feature type="compositionally biased region" description="Low complexity" evidence="8">
    <location>
        <begin position="1"/>
        <end position="15"/>
    </location>
</feature>
<dbReference type="GO" id="GO:0003777">
    <property type="term" value="F:microtubule motor activity"/>
    <property type="evidence" value="ECO:0007669"/>
    <property type="project" value="InterPro"/>
</dbReference>
<name>A0A5A8DYM7_CAFRO</name>
<dbReference type="PANTHER" id="PTHR47968:SF36">
    <property type="entry name" value="KINESIN HEAVY CHAIN ISOFORM X1"/>
    <property type="match status" value="1"/>
</dbReference>
<dbReference type="AlphaFoldDB" id="A0A5A8DYM7"/>
<evidence type="ECO:0000256" key="4">
    <source>
        <dbReference type="ARBA" id="ARBA00023054"/>
    </source>
</evidence>
<dbReference type="InterPro" id="IPR001752">
    <property type="entry name" value="Kinesin_motor_dom"/>
</dbReference>
<organism evidence="10 11">
    <name type="scientific">Cafeteria roenbergensis</name>
    <name type="common">Marine flagellate</name>
    <dbReference type="NCBI Taxonomy" id="33653"/>
    <lineage>
        <taxon>Eukaryota</taxon>
        <taxon>Sar</taxon>
        <taxon>Stramenopiles</taxon>
        <taxon>Bigyra</taxon>
        <taxon>Opalozoa</taxon>
        <taxon>Bicosoecida</taxon>
        <taxon>Cafeteriaceae</taxon>
        <taxon>Cafeteria</taxon>
    </lineage>
</organism>
<reference evidence="10 11" key="1">
    <citation type="submission" date="2019-07" db="EMBL/GenBank/DDBJ databases">
        <title>Genomes of Cafeteria roenbergensis.</title>
        <authorList>
            <person name="Fischer M.G."/>
            <person name="Hackl T."/>
            <person name="Roman M."/>
        </authorList>
    </citation>
    <scope>NUCLEOTIDE SEQUENCE [LARGE SCALE GENOMIC DNA]</scope>
    <source>
        <strain evidence="10 11">RCC970-E3</strain>
    </source>
</reference>
<keyword evidence="1 7" id="KW-0493">Microtubule</keyword>
<dbReference type="PRINTS" id="PR00380">
    <property type="entry name" value="KINESINHEAVY"/>
</dbReference>
<dbReference type="PANTHER" id="PTHR47968">
    <property type="entry name" value="CENTROMERE PROTEIN E"/>
    <property type="match status" value="1"/>
</dbReference>
<accession>A0A5A8DYM7</accession>
<keyword evidence="4" id="KW-0175">Coiled coil</keyword>
<keyword evidence="5 6" id="KW-0505">Motor protein</keyword>
<sequence>MAAAADGAAVAATPRAADRPPRPDGGIRVYARVRPMIDREVASGQPRVVFADGEGAVAIEDATYRARCEVSRALAPKASQADAWQCVADVVPMLLAGYNATVLAYGHTSSGKTFTLFGDMAQGIDALFQPGSSGAAQSAALAMHPSAGIIPRALATVFASLRAEQDARRGEAASPGAGEAGAGPAREADATETRVFVSALQVYNEDAFDLLAASPAPLEVRESSEEGVFATGLQEFEVTSAEEALGVVAAAAQARVVRETEYNMRSSRSHTLIQLVVERHADAAAAAEEDGAVALTRSRLSLVDLAGSERWDTRAASGWASARVSELTSINSSLFVLTKVIAALARRDQASKAAGAAGEAGADADASHVPYRESVLTRLLQDGLGGNAVTCIFCTLTPAKEAVAESLNTLLFADAAKRVMTRARVNDSALPDAVVVRRLRAELLALRRENLALRERAAGGGGGGAASQDEAWEGAYGAAGRGGAGAVAALPLPMAVQGLAVALREKPS</sequence>
<dbReference type="InterPro" id="IPR036961">
    <property type="entry name" value="Kinesin_motor_dom_sf"/>
</dbReference>
<dbReference type="Proteomes" id="UP000324907">
    <property type="component" value="Unassembled WGS sequence"/>
</dbReference>
<comment type="caution">
    <text evidence="10">The sequence shown here is derived from an EMBL/GenBank/DDBJ whole genome shotgun (WGS) entry which is preliminary data.</text>
</comment>
<evidence type="ECO:0000313" key="11">
    <source>
        <dbReference type="Proteomes" id="UP000324907"/>
    </source>
</evidence>
<dbReference type="GO" id="GO:0007018">
    <property type="term" value="P:microtubule-based movement"/>
    <property type="evidence" value="ECO:0007669"/>
    <property type="project" value="InterPro"/>
</dbReference>
<feature type="binding site" evidence="6">
    <location>
        <begin position="106"/>
        <end position="113"/>
    </location>
    <ligand>
        <name>ATP</name>
        <dbReference type="ChEBI" id="CHEBI:30616"/>
    </ligand>
</feature>
<dbReference type="InterPro" id="IPR027417">
    <property type="entry name" value="P-loop_NTPase"/>
</dbReference>
<keyword evidence="3 6" id="KW-0067">ATP-binding</keyword>
<feature type="compositionally biased region" description="Low complexity" evidence="8">
    <location>
        <begin position="172"/>
        <end position="185"/>
    </location>
</feature>
<dbReference type="GO" id="GO:0005524">
    <property type="term" value="F:ATP binding"/>
    <property type="evidence" value="ECO:0007669"/>
    <property type="project" value="UniProtKB-UniRule"/>
</dbReference>
<comment type="similarity">
    <text evidence="6 7">Belongs to the TRAFAC class myosin-kinesin ATPase superfamily. Kinesin family.</text>
</comment>
<feature type="domain" description="Kinesin motor" evidence="9">
    <location>
        <begin position="26"/>
        <end position="419"/>
    </location>
</feature>
<dbReference type="PROSITE" id="PS00411">
    <property type="entry name" value="KINESIN_MOTOR_1"/>
    <property type="match status" value="1"/>
</dbReference>
<dbReference type="SMART" id="SM00129">
    <property type="entry name" value="KISc"/>
    <property type="match status" value="1"/>
</dbReference>
<evidence type="ECO:0000256" key="5">
    <source>
        <dbReference type="ARBA" id="ARBA00023175"/>
    </source>
</evidence>
<dbReference type="PROSITE" id="PS50067">
    <property type="entry name" value="KINESIN_MOTOR_2"/>
    <property type="match status" value="1"/>
</dbReference>
<dbReference type="GO" id="GO:0008017">
    <property type="term" value="F:microtubule binding"/>
    <property type="evidence" value="ECO:0007669"/>
    <property type="project" value="InterPro"/>
</dbReference>
<evidence type="ECO:0000256" key="2">
    <source>
        <dbReference type="ARBA" id="ARBA00022741"/>
    </source>
</evidence>
<dbReference type="InterPro" id="IPR019821">
    <property type="entry name" value="Kinesin_motor_CS"/>
</dbReference>
<evidence type="ECO:0000256" key="1">
    <source>
        <dbReference type="ARBA" id="ARBA00022701"/>
    </source>
</evidence>
<protein>
    <recommendedName>
        <fullName evidence="7">Kinesin-like protein</fullName>
    </recommendedName>
</protein>
<gene>
    <name evidence="10" type="ORF">FNF28_01965</name>
</gene>
<dbReference type="GO" id="GO:0005874">
    <property type="term" value="C:microtubule"/>
    <property type="evidence" value="ECO:0007669"/>
    <property type="project" value="UniProtKB-KW"/>
</dbReference>
<evidence type="ECO:0000256" key="7">
    <source>
        <dbReference type="RuleBase" id="RU000394"/>
    </source>
</evidence>
<dbReference type="Pfam" id="PF00225">
    <property type="entry name" value="Kinesin"/>
    <property type="match status" value="1"/>
</dbReference>
<dbReference type="SUPFAM" id="SSF52540">
    <property type="entry name" value="P-loop containing nucleoside triphosphate hydrolases"/>
    <property type="match status" value="1"/>
</dbReference>
<proteinExistence type="inferred from homology"/>
<evidence type="ECO:0000256" key="3">
    <source>
        <dbReference type="ARBA" id="ARBA00022840"/>
    </source>
</evidence>
<feature type="region of interest" description="Disordered" evidence="8">
    <location>
        <begin position="168"/>
        <end position="188"/>
    </location>
</feature>
<dbReference type="EMBL" id="VLTL01000020">
    <property type="protein sequence ID" value="KAA0169687.1"/>
    <property type="molecule type" value="Genomic_DNA"/>
</dbReference>
<evidence type="ECO:0000256" key="8">
    <source>
        <dbReference type="SAM" id="MobiDB-lite"/>
    </source>
</evidence>